<evidence type="ECO:0000256" key="1">
    <source>
        <dbReference type="SAM" id="MobiDB-lite"/>
    </source>
</evidence>
<dbReference type="InterPro" id="IPR046347">
    <property type="entry name" value="bZIP_sf"/>
</dbReference>
<dbReference type="InterPro" id="IPR000837">
    <property type="entry name" value="AP-1"/>
</dbReference>
<organism evidence="3 4">
    <name type="scientific">Scophthalmus maximus</name>
    <name type="common">Turbot</name>
    <name type="synonym">Psetta maxima</name>
    <dbReference type="NCBI Taxonomy" id="52904"/>
    <lineage>
        <taxon>Eukaryota</taxon>
        <taxon>Metazoa</taxon>
        <taxon>Chordata</taxon>
        <taxon>Craniata</taxon>
        <taxon>Vertebrata</taxon>
        <taxon>Euteleostomi</taxon>
        <taxon>Actinopterygii</taxon>
        <taxon>Neopterygii</taxon>
        <taxon>Teleostei</taxon>
        <taxon>Neoteleostei</taxon>
        <taxon>Acanthomorphata</taxon>
        <taxon>Carangaria</taxon>
        <taxon>Pleuronectiformes</taxon>
        <taxon>Pleuronectoidei</taxon>
        <taxon>Scophthalmidae</taxon>
        <taxon>Scophthalmus</taxon>
    </lineage>
</organism>
<dbReference type="PROSITE" id="PS00036">
    <property type="entry name" value="BZIP_BASIC"/>
    <property type="match status" value="1"/>
</dbReference>
<dbReference type="GO" id="GO:0000981">
    <property type="term" value="F:DNA-binding transcription factor activity, RNA polymerase II-specific"/>
    <property type="evidence" value="ECO:0007669"/>
    <property type="project" value="TreeGrafter"/>
</dbReference>
<evidence type="ECO:0000313" key="4">
    <source>
        <dbReference type="Proteomes" id="UP000694558"/>
    </source>
</evidence>
<protein>
    <submittedName>
        <fullName evidence="3">Basic leucine zipper ATF-like transcription factor 2</fullName>
    </submittedName>
</protein>
<dbReference type="GO" id="GO:0000978">
    <property type="term" value="F:RNA polymerase II cis-regulatory region sequence-specific DNA binding"/>
    <property type="evidence" value="ECO:0007669"/>
    <property type="project" value="TreeGrafter"/>
</dbReference>
<proteinExistence type="predicted"/>
<dbReference type="GO" id="GO:0005634">
    <property type="term" value="C:nucleus"/>
    <property type="evidence" value="ECO:0007669"/>
    <property type="project" value="TreeGrafter"/>
</dbReference>
<name>A0A8D3B5J8_SCOMX</name>
<feature type="compositionally biased region" description="Polar residues" evidence="1">
    <location>
        <begin position="9"/>
        <end position="25"/>
    </location>
</feature>
<evidence type="ECO:0000259" key="2">
    <source>
        <dbReference type="PROSITE" id="PS50217"/>
    </source>
</evidence>
<dbReference type="Gene3D" id="1.20.5.170">
    <property type="match status" value="1"/>
</dbReference>
<reference evidence="3" key="1">
    <citation type="submission" date="2023-05" db="EMBL/GenBank/DDBJ databases">
        <title>High-quality long-read genome of Scophthalmus maximus.</title>
        <authorList>
            <person name="Lien S."/>
            <person name="Martinez P."/>
        </authorList>
    </citation>
    <scope>NUCLEOTIDE SEQUENCE [LARGE SCALE GENOMIC DNA]</scope>
</reference>
<sequence>MDTGDEANSPGSLSAEEGNSNTAGSVSPLRLLEPREGEGQQVGGMRTTRRAKNRDAARKTRHKQTERADELHEELQQLEWSNSALQKEIAALKKDLHRYTKALAHHEPHCRLRGSASRSRSTNLLSFSTSVDFDTNFNSLLNSKAGRHP</sequence>
<dbReference type="Pfam" id="PF07716">
    <property type="entry name" value="bZIP_2"/>
    <property type="match status" value="1"/>
</dbReference>
<evidence type="ECO:0000313" key="3">
    <source>
        <dbReference type="Ensembl" id="ENSSMAP00000028835.2"/>
    </source>
</evidence>
<dbReference type="SUPFAM" id="SSF57959">
    <property type="entry name" value="Leucine zipper domain"/>
    <property type="match status" value="1"/>
</dbReference>
<dbReference type="GeneTree" id="ENSGT01030000234924"/>
<dbReference type="PANTHER" id="PTHR23351:SF51">
    <property type="entry name" value="BASIC LEUCINE ZIPPER TRANSCRIPTIONAL FACTOR ATF-LIKE"/>
    <property type="match status" value="1"/>
</dbReference>
<dbReference type="SMART" id="SM00338">
    <property type="entry name" value="BRLZ"/>
    <property type="match status" value="1"/>
</dbReference>
<feature type="domain" description="BZIP" evidence="2">
    <location>
        <begin position="46"/>
        <end position="106"/>
    </location>
</feature>
<dbReference type="Proteomes" id="UP000694558">
    <property type="component" value="Chromosome 4"/>
</dbReference>
<feature type="region of interest" description="Disordered" evidence="1">
    <location>
        <begin position="1"/>
        <end position="70"/>
    </location>
</feature>
<reference evidence="3" key="2">
    <citation type="submission" date="2025-08" db="UniProtKB">
        <authorList>
            <consortium name="Ensembl"/>
        </authorList>
    </citation>
    <scope>IDENTIFICATION</scope>
</reference>
<accession>A0A8D3B5J8</accession>
<dbReference type="Ensembl" id="ENSSMAT00000029195.2">
    <property type="protein sequence ID" value="ENSSMAP00000028835.2"/>
    <property type="gene ID" value="ENSSMAG00000017652.2"/>
</dbReference>
<dbReference type="PANTHER" id="PTHR23351">
    <property type="entry name" value="FOS TRANSCRIPTION FACTOR-RELATED"/>
    <property type="match status" value="1"/>
</dbReference>
<dbReference type="AlphaFoldDB" id="A0A8D3B5J8"/>
<dbReference type="PROSITE" id="PS50217">
    <property type="entry name" value="BZIP"/>
    <property type="match status" value="1"/>
</dbReference>
<dbReference type="InterPro" id="IPR004827">
    <property type="entry name" value="bZIP"/>
</dbReference>
<feature type="compositionally biased region" description="Basic and acidic residues" evidence="1">
    <location>
        <begin position="53"/>
        <end position="70"/>
    </location>
</feature>